<dbReference type="GO" id="GO:0005770">
    <property type="term" value="C:late endosome"/>
    <property type="evidence" value="ECO:0007669"/>
    <property type="project" value="TreeGrafter"/>
</dbReference>
<dbReference type="InterPro" id="IPR051248">
    <property type="entry name" value="UPF0507/Ank_repeat_27"/>
</dbReference>
<dbReference type="GO" id="GO:0097422">
    <property type="term" value="C:tubular endosome"/>
    <property type="evidence" value="ECO:0007669"/>
    <property type="project" value="TreeGrafter"/>
</dbReference>
<dbReference type="SUPFAM" id="SSF109993">
    <property type="entry name" value="VPS9 domain"/>
    <property type="match status" value="1"/>
</dbReference>
<evidence type="ECO:0000259" key="1">
    <source>
        <dbReference type="PROSITE" id="PS51205"/>
    </source>
</evidence>
<accession>R7TCU0</accession>
<organism evidence="2">
    <name type="scientific">Capitella teleta</name>
    <name type="common">Polychaete worm</name>
    <dbReference type="NCBI Taxonomy" id="283909"/>
    <lineage>
        <taxon>Eukaryota</taxon>
        <taxon>Metazoa</taxon>
        <taxon>Spiralia</taxon>
        <taxon>Lophotrochozoa</taxon>
        <taxon>Annelida</taxon>
        <taxon>Polychaeta</taxon>
        <taxon>Sedentaria</taxon>
        <taxon>Scolecida</taxon>
        <taxon>Capitellidae</taxon>
        <taxon>Capitella</taxon>
    </lineage>
</organism>
<dbReference type="EnsemblMetazoa" id="CapteT112419">
    <property type="protein sequence ID" value="CapteP112419"/>
    <property type="gene ID" value="CapteG112419"/>
</dbReference>
<reference evidence="2 4" key="2">
    <citation type="journal article" date="2013" name="Nature">
        <title>Insights into bilaterian evolution from three spiralian genomes.</title>
        <authorList>
            <person name="Simakov O."/>
            <person name="Marletaz F."/>
            <person name="Cho S.J."/>
            <person name="Edsinger-Gonzales E."/>
            <person name="Havlak P."/>
            <person name="Hellsten U."/>
            <person name="Kuo D.H."/>
            <person name="Larsson T."/>
            <person name="Lv J."/>
            <person name="Arendt D."/>
            <person name="Savage R."/>
            <person name="Osoegawa K."/>
            <person name="de Jong P."/>
            <person name="Grimwood J."/>
            <person name="Chapman J.A."/>
            <person name="Shapiro H."/>
            <person name="Aerts A."/>
            <person name="Otillar R.P."/>
            <person name="Terry A.Y."/>
            <person name="Boore J.L."/>
            <person name="Grigoriev I.V."/>
            <person name="Lindberg D.R."/>
            <person name="Seaver E.C."/>
            <person name="Weisblat D.A."/>
            <person name="Putnam N.H."/>
            <person name="Rokhsar D.S."/>
        </authorList>
    </citation>
    <scope>NUCLEOTIDE SEQUENCE</scope>
    <source>
        <strain evidence="2 4">I ESC-2004</strain>
    </source>
</reference>
<dbReference type="PANTHER" id="PTHR24170:SF2">
    <property type="entry name" value="ANKYRIN REPEAT DOMAIN-CONTAINING PROTEIN 27"/>
    <property type="match status" value="1"/>
</dbReference>
<dbReference type="STRING" id="283909.R7TCU0"/>
<dbReference type="EMBL" id="AMQN01013743">
    <property type="status" value="NOT_ANNOTATED_CDS"/>
    <property type="molecule type" value="Genomic_DNA"/>
</dbReference>
<dbReference type="InterPro" id="IPR037191">
    <property type="entry name" value="VPS9_dom_sf"/>
</dbReference>
<dbReference type="Gene3D" id="1.20.1050.80">
    <property type="entry name" value="VPS9 domain"/>
    <property type="match status" value="1"/>
</dbReference>
<proteinExistence type="predicted"/>
<dbReference type="GO" id="GO:0030133">
    <property type="term" value="C:transport vesicle"/>
    <property type="evidence" value="ECO:0007669"/>
    <property type="project" value="TreeGrafter"/>
</dbReference>
<dbReference type="OMA" id="GTINDRC"/>
<dbReference type="Pfam" id="PF02204">
    <property type="entry name" value="VPS9"/>
    <property type="match status" value="1"/>
</dbReference>
<evidence type="ECO:0000313" key="3">
    <source>
        <dbReference type="EnsemblMetazoa" id="CapteP112419"/>
    </source>
</evidence>
<evidence type="ECO:0000313" key="2">
    <source>
        <dbReference type="EMBL" id="ELT91568.1"/>
    </source>
</evidence>
<feature type="domain" description="VPS9" evidence="1">
    <location>
        <begin position="150"/>
        <end position="267"/>
    </location>
</feature>
<dbReference type="GO" id="GO:0005769">
    <property type="term" value="C:early endosome"/>
    <property type="evidence" value="ECO:0007669"/>
    <property type="project" value="TreeGrafter"/>
</dbReference>
<dbReference type="HOGENOM" id="CLU_062556_0_0_1"/>
<name>R7TCU0_CAPTE</name>
<keyword evidence="4" id="KW-1185">Reference proteome</keyword>
<dbReference type="GO" id="GO:0000149">
    <property type="term" value="F:SNARE binding"/>
    <property type="evidence" value="ECO:0007669"/>
    <property type="project" value="TreeGrafter"/>
</dbReference>
<protein>
    <recommendedName>
        <fullName evidence="1">VPS9 domain-containing protein</fullName>
    </recommendedName>
</protein>
<reference evidence="4" key="1">
    <citation type="submission" date="2012-12" db="EMBL/GenBank/DDBJ databases">
        <authorList>
            <person name="Hellsten U."/>
            <person name="Grimwood J."/>
            <person name="Chapman J.A."/>
            <person name="Shapiro H."/>
            <person name="Aerts A."/>
            <person name="Otillar R.P."/>
            <person name="Terry A.Y."/>
            <person name="Boore J.L."/>
            <person name="Simakov O."/>
            <person name="Marletaz F."/>
            <person name="Cho S.-J."/>
            <person name="Edsinger-Gonzales E."/>
            <person name="Havlak P."/>
            <person name="Kuo D.-H."/>
            <person name="Larsson T."/>
            <person name="Lv J."/>
            <person name="Arendt D."/>
            <person name="Savage R."/>
            <person name="Osoegawa K."/>
            <person name="de Jong P."/>
            <person name="Lindberg D.R."/>
            <person name="Seaver E.C."/>
            <person name="Weisblat D.A."/>
            <person name="Putnam N.H."/>
            <person name="Grigoriev I.V."/>
            <person name="Rokhsar D.S."/>
        </authorList>
    </citation>
    <scope>NUCLEOTIDE SEQUENCE</scope>
    <source>
        <strain evidence="4">I ESC-2004</strain>
    </source>
</reference>
<dbReference type="EMBL" id="KB310442">
    <property type="protein sequence ID" value="ELT91568.1"/>
    <property type="molecule type" value="Genomic_DNA"/>
</dbReference>
<feature type="non-terminal residue" evidence="2">
    <location>
        <position position="1"/>
    </location>
</feature>
<dbReference type="GO" id="GO:0048812">
    <property type="term" value="P:neuron projection morphogenesis"/>
    <property type="evidence" value="ECO:0007669"/>
    <property type="project" value="TreeGrafter"/>
</dbReference>
<dbReference type="InterPro" id="IPR003123">
    <property type="entry name" value="VPS9"/>
</dbReference>
<dbReference type="AlphaFoldDB" id="R7TCU0"/>
<dbReference type="GO" id="GO:0005085">
    <property type="term" value="F:guanyl-nucleotide exchange factor activity"/>
    <property type="evidence" value="ECO:0007669"/>
    <property type="project" value="TreeGrafter"/>
</dbReference>
<dbReference type="OrthoDB" id="411646at2759"/>
<dbReference type="GO" id="GO:0045022">
    <property type="term" value="P:early endosome to late endosome transport"/>
    <property type="evidence" value="ECO:0007669"/>
    <property type="project" value="TreeGrafter"/>
</dbReference>
<dbReference type="GO" id="GO:0005886">
    <property type="term" value="C:plasma membrane"/>
    <property type="evidence" value="ECO:0007669"/>
    <property type="project" value="TreeGrafter"/>
</dbReference>
<sequence>VPILFEETFFNSKDESYRILCIKEMLERKHDYSEEEEDVFQMSVIQSFDDVREILWLNTDNTKTKPLLDEQIQLFHKTLSNLNGTSLQHLVDATSALYSKAIQIVLRDAQLKSSTVDNPGFLENLKRAVETYILHGCYASLFKVLCTCYAGKDSHLNKITRNLSQLQLRDIGVKTEFSHNIPRGRKELGRLPLLCTPMAKINCLKRAINALTYASHGRAPPLAMSTDDLLPILVFLVVKAEIPNWWAHLAFMVNFRFSSGKFDDEYG</sequence>
<evidence type="ECO:0000313" key="4">
    <source>
        <dbReference type="Proteomes" id="UP000014760"/>
    </source>
</evidence>
<reference evidence="3" key="3">
    <citation type="submission" date="2015-06" db="UniProtKB">
        <authorList>
            <consortium name="EnsemblMetazoa"/>
        </authorList>
    </citation>
    <scope>IDENTIFICATION</scope>
</reference>
<dbReference type="PROSITE" id="PS51205">
    <property type="entry name" value="VPS9"/>
    <property type="match status" value="1"/>
</dbReference>
<gene>
    <name evidence="2" type="ORF">CAPTEDRAFT_112419</name>
</gene>
<dbReference type="GO" id="GO:0043005">
    <property type="term" value="C:neuron projection"/>
    <property type="evidence" value="ECO:0007669"/>
    <property type="project" value="TreeGrafter"/>
</dbReference>
<dbReference type="PANTHER" id="PTHR24170">
    <property type="entry name" value="ANKYRIN REPEAT DOMAIN-CONTAINING PROTEIN 27"/>
    <property type="match status" value="1"/>
</dbReference>
<dbReference type="Proteomes" id="UP000014760">
    <property type="component" value="Unassembled WGS sequence"/>
</dbReference>